<gene>
    <name evidence="2" type="ordered locus">Rahaq_5010</name>
</gene>
<dbReference type="AlphaFoldDB" id="A0A0H3FIJ9"/>
<evidence type="ECO:0000313" key="2">
    <source>
        <dbReference type="EMBL" id="ADW76585.1"/>
    </source>
</evidence>
<dbReference type="RefSeq" id="WP_013578266.1">
    <property type="nucleotide sequence ID" value="NC_015062.1"/>
</dbReference>
<evidence type="ECO:0000313" key="3">
    <source>
        <dbReference type="Proteomes" id="UP000007257"/>
    </source>
</evidence>
<protein>
    <submittedName>
        <fullName evidence="2">Uncharacterized protein</fullName>
    </submittedName>
</protein>
<dbReference type="KEGG" id="rah:Rahaq_5010"/>
<name>A0A0H3FIJ9_RAHSY</name>
<evidence type="ECO:0000256" key="1">
    <source>
        <dbReference type="SAM" id="SignalP"/>
    </source>
</evidence>
<geneLocation type="plasmid" evidence="2 3">
    <name>pRAHAQ01</name>
</geneLocation>
<accession>A0A0H3FIJ9</accession>
<reference evidence="2 3" key="2">
    <citation type="journal article" date="2012" name="J. Bacteriol.">
        <title>Complete Genome Sequence of Rahnella sp. Strain Y9602, a Gammaproteobacterium Isolate from Metal- and Radionuclide-Contaminated Soil.</title>
        <authorList>
            <person name="Martinez R.J."/>
            <person name="Bruce D."/>
            <person name="Detter C."/>
            <person name="Goodwin L.A."/>
            <person name="Han J."/>
            <person name="Han C.S."/>
            <person name="Held B."/>
            <person name="Land M.L."/>
            <person name="Mikhailova N."/>
            <person name="Nolan M."/>
            <person name="Pennacchio L."/>
            <person name="Pitluck S."/>
            <person name="Tapia R."/>
            <person name="Woyke T."/>
            <person name="Sobecky P.A."/>
        </authorList>
    </citation>
    <scope>NUCLEOTIDE SEQUENCE [LARGE SCALE GENOMIC DNA]</scope>
    <source>
        <strain evidence="2 3">Y9602</strain>
        <plasmid evidence="2 3">pRAHAQ01</plasmid>
    </source>
</reference>
<reference evidence="3" key="1">
    <citation type="submission" date="2011-01" db="EMBL/GenBank/DDBJ databases">
        <title>Complete sequence of plasmid1 of Rahnella sp. Y9602.</title>
        <authorList>
            <consortium name="US DOE Joint Genome Institute"/>
            <person name="Lucas S."/>
            <person name="Copeland A."/>
            <person name="Lapidus A."/>
            <person name="Cheng J.-F."/>
            <person name="Goodwin L."/>
            <person name="Pitluck S."/>
            <person name="Lu M."/>
            <person name="Detter J.C."/>
            <person name="Han C."/>
            <person name="Tapia R."/>
            <person name="Land M."/>
            <person name="Hauser L."/>
            <person name="Kyrpides N."/>
            <person name="Ivanova N."/>
            <person name="Ovchinnikova G."/>
            <person name="Pagani I."/>
            <person name="Sobecky P.A."/>
            <person name="Martinez R.J."/>
            <person name="Woyke T."/>
        </authorList>
    </citation>
    <scope>NUCLEOTIDE SEQUENCE [LARGE SCALE GENOMIC DNA]</scope>
    <source>
        <strain evidence="3">Y9602</strain>
        <plasmid evidence="3">pRAHAQ01</plasmid>
    </source>
</reference>
<dbReference type="Proteomes" id="UP000007257">
    <property type="component" value="Plasmid pRAHAQ01"/>
</dbReference>
<dbReference type="EMBL" id="CP002506">
    <property type="protein sequence ID" value="ADW76585.1"/>
    <property type="molecule type" value="Genomic_DNA"/>
</dbReference>
<sequence precursor="true">MLKRLFIFGILILPFSSNAAAKIEYDQLTQSQSIKGLDDANMEGCELHEGLVVAKNTQYSDSGVTIKLIRFQGVDGKIFVIPTGFETLSKNDNDIANSMINIGEPYFIRFTACGSGGFLKLIDLYKLS</sequence>
<feature type="chain" id="PRO_5002609136" evidence="1">
    <location>
        <begin position="20"/>
        <end position="128"/>
    </location>
</feature>
<keyword evidence="2" id="KW-0614">Plasmid</keyword>
<dbReference type="HOGENOM" id="CLU_1957739_0_0_6"/>
<keyword evidence="1" id="KW-0732">Signal</keyword>
<feature type="signal peptide" evidence="1">
    <location>
        <begin position="1"/>
        <end position="19"/>
    </location>
</feature>
<organism evidence="2 3">
    <name type="scientific">Rahnella sp. (strain Y9602)</name>
    <dbReference type="NCBI Taxonomy" id="2703885"/>
    <lineage>
        <taxon>Bacteria</taxon>
        <taxon>Pseudomonadati</taxon>
        <taxon>Pseudomonadota</taxon>
        <taxon>Gammaproteobacteria</taxon>
        <taxon>Enterobacterales</taxon>
        <taxon>Yersiniaceae</taxon>
        <taxon>Rahnella</taxon>
    </lineage>
</organism>
<dbReference type="OrthoDB" id="9129333at2"/>
<proteinExistence type="predicted"/>